<dbReference type="RefSeq" id="WP_049710286.1">
    <property type="nucleotide sequence ID" value="NZ_CP011507.1"/>
</dbReference>
<reference evidence="2 3" key="1">
    <citation type="journal article" date="2015" name="Genome Announc.">
        <title>Complete Genome Sequence of the Rhizobacterium Pseudomonas trivialis Strain IHBB745 with Multiple Plant Growth-Promoting Activities and Tolerance to Desiccation and Alkalinity.</title>
        <authorList>
            <person name="Gulati A."/>
            <person name="Swarnkar M.K."/>
            <person name="Vyas P."/>
            <person name="Rahi P."/>
            <person name="Thakur R."/>
            <person name="Thakur N."/>
            <person name="Singh A.K."/>
        </authorList>
    </citation>
    <scope>NUCLEOTIDE SEQUENCE [LARGE SCALE GENOMIC DNA]</scope>
    <source>
        <strain evidence="3">745</strain>
    </source>
</reference>
<feature type="transmembrane region" description="Helical" evidence="1">
    <location>
        <begin position="78"/>
        <end position="98"/>
    </location>
</feature>
<dbReference type="Proteomes" id="UP000036608">
    <property type="component" value="Chromosome"/>
</dbReference>
<keyword evidence="1" id="KW-1133">Transmembrane helix</keyword>
<evidence type="ECO:0000256" key="1">
    <source>
        <dbReference type="SAM" id="Phobius"/>
    </source>
</evidence>
<feature type="transmembrane region" description="Helical" evidence="1">
    <location>
        <begin position="104"/>
        <end position="121"/>
    </location>
</feature>
<proteinExistence type="predicted"/>
<evidence type="ECO:0000313" key="3">
    <source>
        <dbReference type="Proteomes" id="UP000036608"/>
    </source>
</evidence>
<dbReference type="OrthoDB" id="7032452at2"/>
<dbReference type="KEGG" id="ptv:AA957_11365"/>
<sequence length="149" mass="17053">MNELPGIRSFLTQYFPVFMGAIFAAVFSLVFAVPLIFDSYFPRLPMDDNLKYSFLGGLALTWGIVHCNFMIARGRPQWVWPLVSLLALCVLAILPTIGFDPHPLSYGLSLFFPLLGLLLLNSKRHREMRQKLLEIRHLREAIIARHKTP</sequence>
<dbReference type="AlphaFoldDB" id="A0A0H5AQY0"/>
<protein>
    <submittedName>
        <fullName evidence="2">Membrane protein</fullName>
    </submittedName>
</protein>
<dbReference type="EMBL" id="CP011507">
    <property type="protein sequence ID" value="AKS06687.1"/>
    <property type="molecule type" value="Genomic_DNA"/>
</dbReference>
<evidence type="ECO:0000313" key="2">
    <source>
        <dbReference type="EMBL" id="AKS06687.1"/>
    </source>
</evidence>
<keyword evidence="1" id="KW-0472">Membrane</keyword>
<dbReference type="PATRIC" id="fig|200450.3.peg.2347"/>
<gene>
    <name evidence="2" type="ORF">AA957_11365</name>
</gene>
<name>A0A0H5AQY0_9PSED</name>
<feature type="transmembrane region" description="Helical" evidence="1">
    <location>
        <begin position="52"/>
        <end position="71"/>
    </location>
</feature>
<keyword evidence="1" id="KW-0812">Transmembrane</keyword>
<organism evidence="2 3">
    <name type="scientific">Pseudomonas trivialis</name>
    <dbReference type="NCBI Taxonomy" id="200450"/>
    <lineage>
        <taxon>Bacteria</taxon>
        <taxon>Pseudomonadati</taxon>
        <taxon>Pseudomonadota</taxon>
        <taxon>Gammaproteobacteria</taxon>
        <taxon>Pseudomonadales</taxon>
        <taxon>Pseudomonadaceae</taxon>
        <taxon>Pseudomonas</taxon>
    </lineage>
</organism>
<reference evidence="3" key="2">
    <citation type="submission" date="2015-05" db="EMBL/GenBank/DDBJ databases">
        <authorList>
            <person name="Swarnkar M.K."/>
            <person name="Vyas P."/>
            <person name="Rahi P."/>
            <person name="Thakur R."/>
            <person name="Thakur N."/>
            <person name="Singh A.K."/>
            <person name="Gulati A."/>
        </authorList>
    </citation>
    <scope>NUCLEOTIDE SEQUENCE [LARGE SCALE GENOMIC DNA]</scope>
    <source>
        <strain evidence="3">745</strain>
    </source>
</reference>
<accession>A0A0H5AQY0</accession>
<feature type="transmembrane region" description="Helical" evidence="1">
    <location>
        <begin position="12"/>
        <end position="37"/>
    </location>
</feature>